<evidence type="ECO:0000313" key="5">
    <source>
        <dbReference type="Proteomes" id="UP000591071"/>
    </source>
</evidence>
<evidence type="ECO:0000313" key="3">
    <source>
        <dbReference type="EMBL" id="MFG6272838.1"/>
    </source>
</evidence>
<dbReference type="RefSeq" id="WP_075581931.1">
    <property type="nucleotide sequence ID" value="NZ_CP011940.1"/>
</dbReference>
<keyword evidence="2" id="KW-0812">Transmembrane</keyword>
<dbReference type="Proteomes" id="UP001605989">
    <property type="component" value="Unassembled WGS sequence"/>
</dbReference>
<sequence length="262" mass="30043">MRKSEFMDLLKYYFRKADKDDLKGIIEDCEEQFRLGAKEGKSEEEICVKLGSPKNIYRYYIGKPIIPEDNPRLPGDDYDTPRSQRRNAAPYDWEKDPDRLRRRAQSQQYYRDGKSWDDTFYDNGNPPQNRRSYDDDGYYDSRRPRRRGRSRRPSAGEDFEWDKDDSLSRAGKAAARPVLDIIGTLFSVLSGMIYAVLFLAIIACLFLVAMPSYLFFGLVPMPPISGKTMIFLLLTILFAGMTASSAASALHAAAKSPKERRA</sequence>
<feature type="transmembrane region" description="Helical" evidence="2">
    <location>
        <begin position="178"/>
        <end position="209"/>
    </location>
</feature>
<dbReference type="Pfam" id="PF22564">
    <property type="entry name" value="HAAS"/>
    <property type="match status" value="1"/>
</dbReference>
<gene>
    <name evidence="3" type="ORF">ACGTZG_06500</name>
    <name evidence="4" type="ORF">HF872_03180</name>
</gene>
<feature type="compositionally biased region" description="Basic and acidic residues" evidence="1">
    <location>
        <begin position="69"/>
        <end position="82"/>
    </location>
</feature>
<keyword evidence="2" id="KW-0472">Membrane</keyword>
<evidence type="ECO:0000313" key="6">
    <source>
        <dbReference type="Proteomes" id="UP001605989"/>
    </source>
</evidence>
<evidence type="ECO:0000313" key="4">
    <source>
        <dbReference type="EMBL" id="NME27633.1"/>
    </source>
</evidence>
<comment type="caution">
    <text evidence="4">The sequence shown here is derived from an EMBL/GenBank/DDBJ whole genome shotgun (WGS) entry which is preliminary data.</text>
</comment>
<feature type="compositionally biased region" description="Basic residues" evidence="1">
    <location>
        <begin position="143"/>
        <end position="152"/>
    </location>
</feature>
<proteinExistence type="predicted"/>
<accession>A0A848BZ63</accession>
<reference evidence="3 6" key="2">
    <citation type="submission" date="2024-10" db="EMBL/GenBank/DDBJ databases">
        <authorList>
            <person name="Sang B.-I."/>
            <person name="Prabhaharan D."/>
        </authorList>
    </citation>
    <scope>NUCLEOTIDE SEQUENCE [LARGE SCALE GENOMIC DNA]</scope>
    <source>
        <strain evidence="3 6">MH</strain>
    </source>
</reference>
<feature type="compositionally biased region" description="Basic and acidic residues" evidence="1">
    <location>
        <begin position="131"/>
        <end position="142"/>
    </location>
</feature>
<dbReference type="OrthoDB" id="9804829at2"/>
<dbReference type="KEGG" id="mhw:ACT01_04095"/>
<dbReference type="AlphaFoldDB" id="A0A848BZ63"/>
<name>A0A848BZ63_9FIRM</name>
<dbReference type="EMBL" id="JABAFG010000004">
    <property type="protein sequence ID" value="NME27633.1"/>
    <property type="molecule type" value="Genomic_DNA"/>
</dbReference>
<evidence type="ECO:0000256" key="2">
    <source>
        <dbReference type="SAM" id="Phobius"/>
    </source>
</evidence>
<dbReference type="EMBL" id="JBIEKR010000005">
    <property type="protein sequence ID" value="MFG6272838.1"/>
    <property type="molecule type" value="Genomic_DNA"/>
</dbReference>
<evidence type="ECO:0000256" key="1">
    <source>
        <dbReference type="SAM" id="MobiDB-lite"/>
    </source>
</evidence>
<keyword evidence="2" id="KW-1133">Transmembrane helix</keyword>
<protein>
    <submittedName>
        <fullName evidence="4">DUF1700 domain-containing protein</fullName>
    </submittedName>
</protein>
<reference evidence="4 5" key="1">
    <citation type="submission" date="2020-04" db="EMBL/GenBank/DDBJ databases">
        <authorList>
            <person name="Hitch T.C.A."/>
            <person name="Wylensek D."/>
            <person name="Clavel T."/>
        </authorList>
    </citation>
    <scope>NUCLEOTIDE SEQUENCE [LARGE SCALE GENOMIC DNA]</scope>
    <source>
        <strain evidence="4 5">Oil-RF-744-FAT-WT-6-1</strain>
    </source>
</reference>
<dbReference type="Proteomes" id="UP000591071">
    <property type="component" value="Unassembled WGS sequence"/>
</dbReference>
<feature type="region of interest" description="Disordered" evidence="1">
    <location>
        <begin position="68"/>
        <end position="161"/>
    </location>
</feature>
<feature type="transmembrane region" description="Helical" evidence="2">
    <location>
        <begin position="229"/>
        <end position="254"/>
    </location>
</feature>
<organism evidence="4 5">
    <name type="scientific">Megasphaera hexanoica</name>
    <dbReference type="NCBI Taxonomy" id="1675036"/>
    <lineage>
        <taxon>Bacteria</taxon>
        <taxon>Bacillati</taxon>
        <taxon>Bacillota</taxon>
        <taxon>Negativicutes</taxon>
        <taxon>Veillonellales</taxon>
        <taxon>Veillonellaceae</taxon>
        <taxon>Megasphaera</taxon>
    </lineage>
</organism>
<keyword evidence="6" id="KW-1185">Reference proteome</keyword>